<feature type="compositionally biased region" description="Polar residues" evidence="1">
    <location>
        <begin position="44"/>
        <end position="56"/>
    </location>
</feature>
<feature type="chain" id="PRO_5044784783" evidence="2">
    <location>
        <begin position="23"/>
        <end position="196"/>
    </location>
</feature>
<proteinExistence type="predicted"/>
<feature type="region of interest" description="Disordered" evidence="1">
    <location>
        <begin position="26"/>
        <end position="57"/>
    </location>
</feature>
<reference evidence="3 4" key="1">
    <citation type="journal article" date="2015" name="Genome Announc.">
        <title>Draft Genome Sequence of Filamentous Marine Cyanobacterium Lyngbya confervoides Strain BDU141951.</title>
        <authorList>
            <person name="Chandrababunaidu M.M."/>
            <person name="Sen D."/>
            <person name="Tripathy S."/>
        </authorList>
    </citation>
    <scope>NUCLEOTIDE SEQUENCE [LARGE SCALE GENOMIC DNA]</scope>
    <source>
        <strain evidence="3 4">BDU141951</strain>
    </source>
</reference>
<dbReference type="Pfam" id="PF06674">
    <property type="entry name" value="DUF1176"/>
    <property type="match status" value="1"/>
</dbReference>
<comment type="caution">
    <text evidence="3">The sequence shown here is derived from an EMBL/GenBank/DDBJ whole genome shotgun (WGS) entry which is preliminary data.</text>
</comment>
<keyword evidence="2" id="KW-0732">Signal</keyword>
<dbReference type="RefSeq" id="WP_166281999.1">
    <property type="nucleotide sequence ID" value="NZ_JTHE03000056.1"/>
</dbReference>
<evidence type="ECO:0000256" key="1">
    <source>
        <dbReference type="SAM" id="MobiDB-lite"/>
    </source>
</evidence>
<accession>A0ABD4T312</accession>
<dbReference type="PROSITE" id="PS51257">
    <property type="entry name" value="PROKAR_LIPOPROTEIN"/>
    <property type="match status" value="1"/>
</dbReference>
<protein>
    <submittedName>
        <fullName evidence="3">DUF1176 domain-containing protein</fullName>
    </submittedName>
</protein>
<evidence type="ECO:0000313" key="4">
    <source>
        <dbReference type="Proteomes" id="UP000031561"/>
    </source>
</evidence>
<gene>
    <name evidence="3" type="ORF">QQ91_0009880</name>
</gene>
<organism evidence="3 4">
    <name type="scientific">Lyngbya confervoides BDU141951</name>
    <dbReference type="NCBI Taxonomy" id="1574623"/>
    <lineage>
        <taxon>Bacteria</taxon>
        <taxon>Bacillati</taxon>
        <taxon>Cyanobacteriota</taxon>
        <taxon>Cyanophyceae</taxon>
        <taxon>Oscillatoriophycideae</taxon>
        <taxon>Oscillatoriales</taxon>
        <taxon>Microcoleaceae</taxon>
        <taxon>Lyngbya</taxon>
    </lineage>
</organism>
<keyword evidence="4" id="KW-1185">Reference proteome</keyword>
<dbReference type="InterPro" id="IPR009560">
    <property type="entry name" value="DUF1176"/>
</dbReference>
<name>A0ABD4T312_9CYAN</name>
<feature type="signal peptide" evidence="2">
    <location>
        <begin position="1"/>
        <end position="22"/>
    </location>
</feature>
<sequence>MDIKPWAVVFQIAMASLTLACADPPTLPRATPEEGKPPLESVVAGSQKTDASGQETDASDLEAHPLLTQVIDRQADLGLCQFSFDPQASRAYSQVYEGSNGVYLVQLLCFQAAYQGNYEFVRVDALSSPLEIRPLGLELVGYPTYDPETQILRNSYKYNGPGSCLEETTHRWDGDRLILVEQEQIETVPGGCSGLL</sequence>
<dbReference type="Proteomes" id="UP000031561">
    <property type="component" value="Unassembled WGS sequence"/>
</dbReference>
<evidence type="ECO:0000313" key="3">
    <source>
        <dbReference type="EMBL" id="MCM1983132.1"/>
    </source>
</evidence>
<dbReference type="AlphaFoldDB" id="A0ABD4T312"/>
<evidence type="ECO:0000256" key="2">
    <source>
        <dbReference type="SAM" id="SignalP"/>
    </source>
</evidence>
<dbReference type="EMBL" id="JTHE03000056">
    <property type="protein sequence ID" value="MCM1983132.1"/>
    <property type="molecule type" value="Genomic_DNA"/>
</dbReference>